<evidence type="ECO:0000256" key="3">
    <source>
        <dbReference type="ARBA" id="ARBA00022692"/>
    </source>
</evidence>
<dbReference type="RefSeq" id="WP_373870992.1">
    <property type="nucleotide sequence ID" value="NZ_BOSM01000009.1"/>
</dbReference>
<name>A0ABQ4MWP5_9BACL</name>
<keyword evidence="5 6" id="KW-0472">Membrane</keyword>
<keyword evidence="3 6" id="KW-0812">Transmembrane</keyword>
<gene>
    <name evidence="8" type="primary">yxlE</name>
    <name evidence="8" type="ORF">J15TS10_41190</name>
</gene>
<evidence type="ECO:0000313" key="8">
    <source>
        <dbReference type="EMBL" id="GIP60305.1"/>
    </source>
</evidence>
<comment type="subcellular location">
    <subcellularLocation>
        <location evidence="1">Cell membrane</location>
        <topology evidence="1">Multi-pass membrane protein</topology>
    </subcellularLocation>
</comment>
<comment type="caution">
    <text evidence="8">The sequence shown here is derived from an EMBL/GenBank/DDBJ whole genome shotgun (WGS) entry which is preliminary data.</text>
</comment>
<keyword evidence="2" id="KW-1003">Cell membrane</keyword>
<organism evidence="8 9">
    <name type="scientific">Paenibacillus woosongensis</name>
    <dbReference type="NCBI Taxonomy" id="307580"/>
    <lineage>
        <taxon>Bacteria</taxon>
        <taxon>Bacillati</taxon>
        <taxon>Bacillota</taxon>
        <taxon>Bacilli</taxon>
        <taxon>Bacillales</taxon>
        <taxon>Paenibacillaceae</taxon>
        <taxon>Paenibacillus</taxon>
    </lineage>
</organism>
<proteinExistence type="predicted"/>
<evidence type="ECO:0000256" key="4">
    <source>
        <dbReference type="ARBA" id="ARBA00022989"/>
    </source>
</evidence>
<keyword evidence="4 6" id="KW-1133">Transmembrane helix</keyword>
<evidence type="ECO:0000313" key="9">
    <source>
        <dbReference type="Proteomes" id="UP000681290"/>
    </source>
</evidence>
<dbReference type="Proteomes" id="UP000681290">
    <property type="component" value="Unassembled WGS sequence"/>
</dbReference>
<feature type="domain" description="Cardiolipin synthase N-terminal" evidence="7">
    <location>
        <begin position="19"/>
        <end position="61"/>
    </location>
</feature>
<accession>A0ABQ4MWP5</accession>
<evidence type="ECO:0000256" key="6">
    <source>
        <dbReference type="SAM" id="Phobius"/>
    </source>
</evidence>
<dbReference type="EMBL" id="BOSM01000009">
    <property type="protein sequence ID" value="GIP60305.1"/>
    <property type="molecule type" value="Genomic_DNA"/>
</dbReference>
<feature type="transmembrane region" description="Helical" evidence="6">
    <location>
        <begin position="39"/>
        <end position="59"/>
    </location>
</feature>
<keyword evidence="9" id="KW-1185">Reference proteome</keyword>
<evidence type="ECO:0000259" key="7">
    <source>
        <dbReference type="Pfam" id="PF13396"/>
    </source>
</evidence>
<dbReference type="InterPro" id="IPR027379">
    <property type="entry name" value="CLS_N"/>
</dbReference>
<sequence>MDIDINWGLLAPVIALQLILMITALVSLLKAQTVRGTKWIWALVIIFGNMIGSIVYFILGRKET</sequence>
<evidence type="ECO:0000256" key="1">
    <source>
        <dbReference type="ARBA" id="ARBA00004651"/>
    </source>
</evidence>
<evidence type="ECO:0000256" key="2">
    <source>
        <dbReference type="ARBA" id="ARBA00022475"/>
    </source>
</evidence>
<dbReference type="Pfam" id="PF13396">
    <property type="entry name" value="PLDc_N"/>
    <property type="match status" value="1"/>
</dbReference>
<reference evidence="8 9" key="1">
    <citation type="submission" date="2021-03" db="EMBL/GenBank/DDBJ databases">
        <title>Antimicrobial resistance genes in bacteria isolated from Japanese honey, and their potential for conferring macrolide and lincosamide resistance in the American foulbrood pathogen Paenibacillus larvae.</title>
        <authorList>
            <person name="Okamoto M."/>
            <person name="Kumagai M."/>
            <person name="Kanamori H."/>
            <person name="Takamatsu D."/>
        </authorList>
    </citation>
    <scope>NUCLEOTIDE SEQUENCE [LARGE SCALE GENOMIC DNA]</scope>
    <source>
        <strain evidence="8 9">J15TS10</strain>
    </source>
</reference>
<feature type="transmembrane region" description="Helical" evidence="6">
    <location>
        <begin position="7"/>
        <end position="27"/>
    </location>
</feature>
<evidence type="ECO:0000256" key="5">
    <source>
        <dbReference type="ARBA" id="ARBA00023136"/>
    </source>
</evidence>
<protein>
    <submittedName>
        <fullName evidence="8">Negative regulatory protein YxlE</fullName>
    </submittedName>
</protein>